<evidence type="ECO:0000313" key="1">
    <source>
        <dbReference type="EMBL" id="SPM38561.1"/>
    </source>
</evidence>
<name>A0A2U3P477_9MYCO</name>
<dbReference type="EMBL" id="FUEZ01000003">
    <property type="protein sequence ID" value="SPM38561.1"/>
    <property type="molecule type" value="Genomic_DNA"/>
</dbReference>
<evidence type="ECO:0000313" key="2">
    <source>
        <dbReference type="Proteomes" id="UP000240424"/>
    </source>
</evidence>
<dbReference type="STRING" id="1841861.GCA_900157365_04941"/>
<dbReference type="AlphaFoldDB" id="A0A2U3P477"/>
<keyword evidence="2" id="KW-1185">Reference proteome</keyword>
<organism evidence="1 2">
    <name type="scientific">Mycobacterium numidiamassiliense</name>
    <dbReference type="NCBI Taxonomy" id="1841861"/>
    <lineage>
        <taxon>Bacteria</taxon>
        <taxon>Bacillati</taxon>
        <taxon>Actinomycetota</taxon>
        <taxon>Actinomycetes</taxon>
        <taxon>Mycobacteriales</taxon>
        <taxon>Mycobacteriaceae</taxon>
        <taxon>Mycobacterium</taxon>
    </lineage>
</organism>
<protein>
    <submittedName>
        <fullName evidence="1">Uncharacterized protein</fullName>
    </submittedName>
</protein>
<proteinExistence type="predicted"/>
<dbReference type="Proteomes" id="UP000240424">
    <property type="component" value="Unassembled WGS sequence"/>
</dbReference>
<sequence length="94" mass="10268">MTVAQDRGAYGEPPARLQADQSAEFHVAAPHPGAVFVKVVDADGSIHLLPWETLDDAEKAMLRDARLREETLEALDAFQSGEGVSSDWLFDSDE</sequence>
<reference evidence="1 2" key="1">
    <citation type="submission" date="2017-01" db="EMBL/GenBank/DDBJ databases">
        <authorList>
            <consortium name="Urmite Genomes"/>
        </authorList>
    </citation>
    <scope>NUCLEOTIDE SEQUENCE [LARGE SCALE GENOMIC DNA]</scope>
    <source>
        <strain evidence="1 2">AB215</strain>
    </source>
</reference>
<gene>
    <name evidence="1" type="ORF">MNAB215_738</name>
</gene>
<dbReference type="RefSeq" id="WP_131829080.1">
    <property type="nucleotide sequence ID" value="NZ_FUEZ01000003.1"/>
</dbReference>
<accession>A0A2U3P477</accession>